<feature type="domain" description="C2H2-type" evidence="1">
    <location>
        <begin position="11"/>
        <end position="39"/>
    </location>
</feature>
<dbReference type="InterPro" id="IPR013087">
    <property type="entry name" value="Znf_C2H2_type"/>
</dbReference>
<dbReference type="AlphaFoldDB" id="E3JDR1"/>
<gene>
    <name evidence="2" type="ordered locus">FraEuI1c_6858</name>
</gene>
<organism evidence="2 3">
    <name type="scientific">Pseudofrankia inefficax (strain DSM 45817 / CECT 9037 / DDB 130130 / EuI1c)</name>
    <name type="common">Frankia inefficax</name>
    <dbReference type="NCBI Taxonomy" id="298654"/>
    <lineage>
        <taxon>Bacteria</taxon>
        <taxon>Bacillati</taxon>
        <taxon>Actinomycetota</taxon>
        <taxon>Actinomycetes</taxon>
        <taxon>Frankiales</taxon>
        <taxon>Frankiaceae</taxon>
        <taxon>Pseudofrankia</taxon>
    </lineage>
</organism>
<accession>E3JDR1</accession>
<dbReference type="HOGENOM" id="CLU_3080172_0_0_11"/>
<sequence length="52" mass="5733">MPPPTTDTPAYACVPCRTSFTTPAQLVAHVKAVHAATLQRPRPTTRRPARHR</sequence>
<dbReference type="KEGG" id="fri:FraEuI1c_6858"/>
<dbReference type="Gene3D" id="3.30.160.60">
    <property type="entry name" value="Classic Zinc Finger"/>
    <property type="match status" value="1"/>
</dbReference>
<evidence type="ECO:0000313" key="3">
    <source>
        <dbReference type="Proteomes" id="UP000002484"/>
    </source>
</evidence>
<name>E3JDR1_PSEI1</name>
<dbReference type="STRING" id="298654.FraEuI1c_6858"/>
<dbReference type="PROSITE" id="PS50157">
    <property type="entry name" value="ZINC_FINGER_C2H2_2"/>
    <property type="match status" value="1"/>
</dbReference>
<proteinExistence type="predicted"/>
<reference evidence="2 3" key="1">
    <citation type="submission" date="2010-10" db="EMBL/GenBank/DDBJ databases">
        <title>Complete sequence of Frankia sp. EuI1c.</title>
        <authorList>
            <consortium name="US DOE Joint Genome Institute"/>
            <person name="Lucas S."/>
            <person name="Copeland A."/>
            <person name="Lapidus A."/>
            <person name="Cheng J.-F."/>
            <person name="Bruce D."/>
            <person name="Goodwin L."/>
            <person name="Pitluck S."/>
            <person name="Chertkov O."/>
            <person name="Detter J.C."/>
            <person name="Han C."/>
            <person name="Tapia R."/>
            <person name="Land M."/>
            <person name="Hauser L."/>
            <person name="Jeffries C."/>
            <person name="Kyrpides N."/>
            <person name="Ivanova N."/>
            <person name="Mikhailova N."/>
            <person name="Beauchemin N."/>
            <person name="Sen A."/>
            <person name="Sur S.A."/>
            <person name="Gtari M."/>
            <person name="Wall L."/>
            <person name="Tisa L."/>
            <person name="Woyke T."/>
        </authorList>
    </citation>
    <scope>NUCLEOTIDE SEQUENCE [LARGE SCALE GENOMIC DNA]</scope>
    <source>
        <strain evidence="3">DSM 45817 / CECT 9037 / EuI1c</strain>
    </source>
</reference>
<dbReference type="PROSITE" id="PS00028">
    <property type="entry name" value="ZINC_FINGER_C2H2_1"/>
    <property type="match status" value="1"/>
</dbReference>
<evidence type="ECO:0000259" key="1">
    <source>
        <dbReference type="PROSITE" id="PS50157"/>
    </source>
</evidence>
<dbReference type="InParanoid" id="E3JDR1"/>
<protein>
    <submittedName>
        <fullName evidence="2">Zinc finger, C2H2-like protein</fullName>
    </submittedName>
</protein>
<keyword evidence="3" id="KW-1185">Reference proteome</keyword>
<dbReference type="RefSeq" id="WP_013427938.1">
    <property type="nucleotide sequence ID" value="NC_014666.1"/>
</dbReference>
<dbReference type="Proteomes" id="UP000002484">
    <property type="component" value="Chromosome"/>
</dbReference>
<dbReference type="EMBL" id="CP002299">
    <property type="protein sequence ID" value="ADP84827.1"/>
    <property type="molecule type" value="Genomic_DNA"/>
</dbReference>
<evidence type="ECO:0000313" key="2">
    <source>
        <dbReference type="EMBL" id="ADP84827.1"/>
    </source>
</evidence>